<reference evidence="6 7" key="1">
    <citation type="submission" date="2020-01" db="EMBL/GenBank/DDBJ databases">
        <authorList>
            <person name="Chen J."/>
            <person name="Zhu S."/>
            <person name="Yang J."/>
        </authorList>
    </citation>
    <scope>NUCLEOTIDE SEQUENCE [LARGE SCALE GENOMIC DNA]</scope>
    <source>
        <strain evidence="6 7">345S023</strain>
    </source>
</reference>
<organism evidence="6 7">
    <name type="scientific">Alteromonas profundi</name>
    <dbReference type="NCBI Taxonomy" id="2696062"/>
    <lineage>
        <taxon>Bacteria</taxon>
        <taxon>Pseudomonadati</taxon>
        <taxon>Pseudomonadota</taxon>
        <taxon>Gammaproteobacteria</taxon>
        <taxon>Alteromonadales</taxon>
        <taxon>Alteromonadaceae</taxon>
        <taxon>Alteromonas/Salinimonas group</taxon>
        <taxon>Alteromonas</taxon>
    </lineage>
</organism>
<dbReference type="RefSeq" id="WP_163084228.1">
    <property type="nucleotide sequence ID" value="NZ_JAAAWN010000005.1"/>
</dbReference>
<comment type="similarity">
    <text evidence="1">Belongs to the LysR transcriptional regulatory family.</text>
</comment>
<dbReference type="AlphaFoldDB" id="A0A7X5LJV0"/>
<keyword evidence="3" id="KW-0238">DNA-binding</keyword>
<dbReference type="GO" id="GO:0003700">
    <property type="term" value="F:DNA-binding transcription factor activity"/>
    <property type="evidence" value="ECO:0007669"/>
    <property type="project" value="InterPro"/>
</dbReference>
<proteinExistence type="inferred from homology"/>
<evidence type="ECO:0000256" key="3">
    <source>
        <dbReference type="ARBA" id="ARBA00023125"/>
    </source>
</evidence>
<name>A0A7X5LJV0_9ALTE</name>
<evidence type="ECO:0000259" key="5">
    <source>
        <dbReference type="PROSITE" id="PS50931"/>
    </source>
</evidence>
<dbReference type="InterPro" id="IPR036388">
    <property type="entry name" value="WH-like_DNA-bd_sf"/>
</dbReference>
<evidence type="ECO:0000256" key="2">
    <source>
        <dbReference type="ARBA" id="ARBA00023015"/>
    </source>
</evidence>
<evidence type="ECO:0000313" key="7">
    <source>
        <dbReference type="Proteomes" id="UP000470213"/>
    </source>
</evidence>
<dbReference type="EMBL" id="JAAAWN010000005">
    <property type="protein sequence ID" value="NDV90643.1"/>
    <property type="molecule type" value="Genomic_DNA"/>
</dbReference>
<evidence type="ECO:0000313" key="6">
    <source>
        <dbReference type="EMBL" id="NDV90643.1"/>
    </source>
</evidence>
<dbReference type="InterPro" id="IPR000847">
    <property type="entry name" value="LysR_HTH_N"/>
</dbReference>
<dbReference type="SUPFAM" id="SSF53850">
    <property type="entry name" value="Periplasmic binding protein-like II"/>
    <property type="match status" value="1"/>
</dbReference>
<dbReference type="GO" id="GO:0000976">
    <property type="term" value="F:transcription cis-regulatory region binding"/>
    <property type="evidence" value="ECO:0007669"/>
    <property type="project" value="TreeGrafter"/>
</dbReference>
<evidence type="ECO:0000256" key="1">
    <source>
        <dbReference type="ARBA" id="ARBA00009437"/>
    </source>
</evidence>
<dbReference type="FunFam" id="1.10.10.10:FF:000001">
    <property type="entry name" value="LysR family transcriptional regulator"/>
    <property type="match status" value="1"/>
</dbReference>
<dbReference type="Pfam" id="PF00126">
    <property type="entry name" value="HTH_1"/>
    <property type="match status" value="1"/>
</dbReference>
<keyword evidence="2" id="KW-0805">Transcription regulation</keyword>
<evidence type="ECO:0000256" key="4">
    <source>
        <dbReference type="ARBA" id="ARBA00023163"/>
    </source>
</evidence>
<keyword evidence="4" id="KW-0804">Transcription</keyword>
<dbReference type="InterPro" id="IPR036390">
    <property type="entry name" value="WH_DNA-bd_sf"/>
</dbReference>
<protein>
    <submittedName>
        <fullName evidence="6">LysR family transcriptional regulator</fullName>
    </submittedName>
</protein>
<dbReference type="Pfam" id="PF03466">
    <property type="entry name" value="LysR_substrate"/>
    <property type="match status" value="1"/>
</dbReference>
<dbReference type="PANTHER" id="PTHR30126:SF21">
    <property type="entry name" value="TRANSCRIPTIONAL REGULATOR-RELATED"/>
    <property type="match status" value="1"/>
</dbReference>
<gene>
    <name evidence="6" type="ORF">GTH32_05455</name>
</gene>
<dbReference type="Gene3D" id="3.40.190.290">
    <property type="match status" value="1"/>
</dbReference>
<dbReference type="PANTHER" id="PTHR30126">
    <property type="entry name" value="HTH-TYPE TRANSCRIPTIONAL REGULATOR"/>
    <property type="match status" value="1"/>
</dbReference>
<dbReference type="InterPro" id="IPR005119">
    <property type="entry name" value="LysR_subst-bd"/>
</dbReference>
<dbReference type="PROSITE" id="PS50931">
    <property type="entry name" value="HTH_LYSR"/>
    <property type="match status" value="1"/>
</dbReference>
<comment type="caution">
    <text evidence="6">The sequence shown here is derived from an EMBL/GenBank/DDBJ whole genome shotgun (WGS) entry which is preliminary data.</text>
</comment>
<keyword evidence="7" id="KW-1185">Reference proteome</keyword>
<accession>A0A7X5LJV0</accession>
<dbReference type="Gene3D" id="1.10.10.10">
    <property type="entry name" value="Winged helix-like DNA-binding domain superfamily/Winged helix DNA-binding domain"/>
    <property type="match status" value="1"/>
</dbReference>
<dbReference type="Proteomes" id="UP000470213">
    <property type="component" value="Unassembled WGS sequence"/>
</dbReference>
<sequence length="277" mass="30837">MDIRFLTTFIEVANTRHFGKAAENLYLTQSAVSARIKLLEEYFHTTLFIRQRNSIQLTQSGEKLLPFAKQLCSTLNEAKQELQIQSSEYVVCGATQLASELALPSTLKVLHGEFPDWSVKAEVLTLDSVSRQLHERVIDLAFSTELLKSEEVTSTVLIEKPLALYRIGTLKDEVSADDFVAIDWGSKARDVLLTLYPQLRDAKLRTNSLNLALNNLVAEGGIAVLPEDVVEQLPAAKVTKLKALGNMSAKVYLHTMKQVRRVGLQQLITGVSSFYTA</sequence>
<dbReference type="SUPFAM" id="SSF46785">
    <property type="entry name" value="Winged helix' DNA-binding domain"/>
    <property type="match status" value="1"/>
</dbReference>
<dbReference type="PRINTS" id="PR00039">
    <property type="entry name" value="HTHLYSR"/>
</dbReference>
<feature type="domain" description="HTH lysR-type" evidence="5">
    <location>
        <begin position="1"/>
        <end position="58"/>
    </location>
</feature>